<name>A0A1Y2E0M8_9PEZI</name>
<feature type="non-terminal residue" evidence="1">
    <location>
        <position position="162"/>
    </location>
</feature>
<evidence type="ECO:0008006" key="3">
    <source>
        <dbReference type="Google" id="ProtNLM"/>
    </source>
</evidence>
<reference evidence="1 2" key="1">
    <citation type="submission" date="2016-07" db="EMBL/GenBank/DDBJ databases">
        <title>Pervasive Adenine N6-methylation of Active Genes in Fungi.</title>
        <authorList>
            <consortium name="DOE Joint Genome Institute"/>
            <person name="Mondo S.J."/>
            <person name="Dannebaum R.O."/>
            <person name="Kuo R.C."/>
            <person name="Labutti K."/>
            <person name="Haridas S."/>
            <person name="Kuo A."/>
            <person name="Salamov A."/>
            <person name="Ahrendt S.R."/>
            <person name="Lipzen A."/>
            <person name="Sullivan W."/>
            <person name="Andreopoulos W.B."/>
            <person name="Clum A."/>
            <person name="Lindquist E."/>
            <person name="Daum C."/>
            <person name="Ramamoorthy G.K."/>
            <person name="Gryganskyi A."/>
            <person name="Culley D."/>
            <person name="Magnuson J.K."/>
            <person name="James T.Y."/>
            <person name="O'Malley M.A."/>
            <person name="Stajich J.E."/>
            <person name="Spatafora J.W."/>
            <person name="Visel A."/>
            <person name="Grigoriev I.V."/>
        </authorList>
    </citation>
    <scope>NUCLEOTIDE SEQUENCE [LARGE SCALE GENOMIC DNA]</scope>
    <source>
        <strain evidence="1 2">CBS 129021</strain>
    </source>
</reference>
<gene>
    <name evidence="1" type="ORF">BCR38DRAFT_319074</name>
</gene>
<dbReference type="AlphaFoldDB" id="A0A1Y2E0M8"/>
<protein>
    <recommendedName>
        <fullName evidence="3">DNA/RNA-binding protein Alba-like domain-containing protein</fullName>
    </recommendedName>
</protein>
<accession>A0A1Y2E0M8</accession>
<evidence type="ECO:0000313" key="1">
    <source>
        <dbReference type="EMBL" id="ORY65098.1"/>
    </source>
</evidence>
<dbReference type="Proteomes" id="UP000193689">
    <property type="component" value="Unassembled WGS sequence"/>
</dbReference>
<evidence type="ECO:0000313" key="2">
    <source>
        <dbReference type="Proteomes" id="UP000193689"/>
    </source>
</evidence>
<dbReference type="GeneID" id="63770962"/>
<proteinExistence type="predicted"/>
<dbReference type="InParanoid" id="A0A1Y2E0M8"/>
<dbReference type="RefSeq" id="XP_040716250.1">
    <property type="nucleotide sequence ID" value="XM_040854750.1"/>
</dbReference>
<comment type="caution">
    <text evidence="1">The sequence shown here is derived from an EMBL/GenBank/DDBJ whole genome shotgun (WGS) entry which is preliminary data.</text>
</comment>
<dbReference type="OrthoDB" id="424402at2759"/>
<keyword evidence="2" id="KW-1185">Reference proteome</keyword>
<dbReference type="EMBL" id="MCFJ01000006">
    <property type="protein sequence ID" value="ORY65098.1"/>
    <property type="molecule type" value="Genomic_DNA"/>
</dbReference>
<sequence length="162" mass="18016">LEAVEAKYDVQVHSVISSSKMQKKVASVLRHLDASSTVTPAAKPRVSILRAKASDAGKLISITEIAKREILKGKEAGSRWYQYIALGEEIKDTEADHDPTVIEDTILRGADGDGEDDFEVMKTPFERAIEGRPKIRKVAVMSLFLSRVSVDELKKRYTEQTN</sequence>
<feature type="non-terminal residue" evidence="1">
    <location>
        <position position="1"/>
    </location>
</feature>
<organism evidence="1 2">
    <name type="scientific">Pseudomassariella vexata</name>
    <dbReference type="NCBI Taxonomy" id="1141098"/>
    <lineage>
        <taxon>Eukaryota</taxon>
        <taxon>Fungi</taxon>
        <taxon>Dikarya</taxon>
        <taxon>Ascomycota</taxon>
        <taxon>Pezizomycotina</taxon>
        <taxon>Sordariomycetes</taxon>
        <taxon>Xylariomycetidae</taxon>
        <taxon>Amphisphaeriales</taxon>
        <taxon>Pseudomassariaceae</taxon>
        <taxon>Pseudomassariella</taxon>
    </lineage>
</organism>